<keyword evidence="1" id="KW-0042">Antenna complex</keyword>
<dbReference type="SUPFAM" id="SSF48371">
    <property type="entry name" value="ARM repeat"/>
    <property type="match status" value="1"/>
</dbReference>
<accession>A0A073CB68</accession>
<dbReference type="SMART" id="SM00567">
    <property type="entry name" value="EZ_HEAT"/>
    <property type="match status" value="4"/>
</dbReference>
<dbReference type="InterPro" id="IPR016024">
    <property type="entry name" value="ARM-type_fold"/>
</dbReference>
<evidence type="ECO:0000259" key="4">
    <source>
        <dbReference type="Pfam" id="PF22730"/>
    </source>
</evidence>
<dbReference type="STRING" id="388467.A19Y_0060"/>
<evidence type="ECO:0000259" key="3">
    <source>
        <dbReference type="Pfam" id="PF22724"/>
    </source>
</evidence>
<evidence type="ECO:0000256" key="1">
    <source>
        <dbReference type="ARBA" id="ARBA00022549"/>
    </source>
</evidence>
<reference evidence="5 6" key="1">
    <citation type="journal article" date="2014" name="Appl. Environ. Microbiol.">
        <title>Elucidation of insertion elements encoded on plasmids and in vitro construction of shuttle vectors from the toxic cyanobacterium Planktothrix.</title>
        <authorList>
            <person name="Christiansen G."/>
            <person name="Goesmann A."/>
            <person name="Kurmayer R."/>
        </authorList>
    </citation>
    <scope>NUCLEOTIDE SEQUENCE [LARGE SCALE GENOMIC DNA]</scope>
    <source>
        <strain evidence="5 6">NIVA-CYA 126/8</strain>
    </source>
</reference>
<dbReference type="Pfam" id="PF22724">
    <property type="entry name" value="NCAB1"/>
    <property type="match status" value="1"/>
</dbReference>
<dbReference type="eggNOG" id="COG1413">
    <property type="taxonomic scope" value="Bacteria"/>
</dbReference>
<proteinExistence type="predicted"/>
<dbReference type="InterPro" id="IPR054611">
    <property type="entry name" value="NCAB"/>
</dbReference>
<keyword evidence="2" id="KW-0605">Phycobilisome</keyword>
<evidence type="ECO:0000256" key="2">
    <source>
        <dbReference type="ARBA" id="ARBA00022738"/>
    </source>
</evidence>
<dbReference type="InterPro" id="IPR011989">
    <property type="entry name" value="ARM-like"/>
</dbReference>
<dbReference type="GO" id="GO:0016491">
    <property type="term" value="F:oxidoreductase activity"/>
    <property type="evidence" value="ECO:0007669"/>
    <property type="project" value="TreeGrafter"/>
</dbReference>
<evidence type="ECO:0008006" key="7">
    <source>
        <dbReference type="Google" id="ProtNLM"/>
    </source>
</evidence>
<dbReference type="InterPro" id="IPR004155">
    <property type="entry name" value="PBS_lyase_HEAT"/>
</dbReference>
<sequence length="337" mass="39112">MKILAGGLPISESTRWWLGYSLGEIAVGNELAIRELIRVLETTESEDNRRGVAYTLGKIDPGNELAIRELIRVLETTENESTRWGVASNLGKIDPENELAIRELIRVLETTENESTRSTVAESLGKIIKTEKQYTDVVFALNHNLTDEVYENDFDLYKNCYELLWQCTQNLTYPKFYQAWHESDTTKEQLETSYNDLTEILKQLQPNDQVYPFLIDGKYSLENLTDESAIAQELCNQIYYTILPDDDIPTVKNAPELKRLFPKFKRQLNRLTLVFIIYNIEPYPELINVCRQLLGKFHIAFITDQQIEPDLRGFPMQNNLVNILQNWLTEISYKETL</sequence>
<dbReference type="AlphaFoldDB" id="A0A073CB68"/>
<gene>
    <name evidence="5" type="ORF">A19Y_0060</name>
</gene>
<keyword evidence="6" id="KW-1185">Reference proteome</keyword>
<evidence type="ECO:0000313" key="6">
    <source>
        <dbReference type="Proteomes" id="UP000027395"/>
    </source>
</evidence>
<feature type="domain" description="NACHT C-terminal Alpha/Beta" evidence="3">
    <location>
        <begin position="189"/>
        <end position="331"/>
    </location>
</feature>
<dbReference type="PANTHER" id="PTHR12697:SF5">
    <property type="entry name" value="DEOXYHYPUSINE HYDROXYLASE"/>
    <property type="match status" value="1"/>
</dbReference>
<dbReference type="Pfam" id="PF22730">
    <property type="entry name" value="NCC-H"/>
    <property type="match status" value="1"/>
</dbReference>
<dbReference type="Gene3D" id="1.25.10.10">
    <property type="entry name" value="Leucine-rich Repeat Variant"/>
    <property type="match status" value="1"/>
</dbReference>
<dbReference type="GO" id="GO:0030089">
    <property type="term" value="C:phycobilisome"/>
    <property type="evidence" value="ECO:0007669"/>
    <property type="project" value="UniProtKB-KW"/>
</dbReference>
<dbReference type="Proteomes" id="UP000027395">
    <property type="component" value="Chromosome"/>
</dbReference>
<dbReference type="PANTHER" id="PTHR12697">
    <property type="entry name" value="PBS LYASE HEAT-LIKE PROTEIN"/>
    <property type="match status" value="1"/>
</dbReference>
<protein>
    <recommendedName>
        <fullName evidence="7">HEAT repeat domain-containing protein</fullName>
    </recommendedName>
</protein>
<evidence type="ECO:0000313" key="5">
    <source>
        <dbReference type="EMBL" id="KEI65311.1"/>
    </source>
</evidence>
<dbReference type="EMBL" id="CM002803">
    <property type="protein sequence ID" value="KEI65311.1"/>
    <property type="molecule type" value="Genomic_DNA"/>
</dbReference>
<name>A0A073CB68_PLAA1</name>
<feature type="domain" description="NACHT C-terminal Cysteine and Histidine-containing" evidence="4">
    <location>
        <begin position="153"/>
        <end position="181"/>
    </location>
</feature>
<dbReference type="InterPro" id="IPR054570">
    <property type="entry name" value="NCC-H_dom"/>
</dbReference>
<dbReference type="HOGENOM" id="CLU_841551_0_0_3"/>
<dbReference type="PATRIC" id="fig|388467.6.peg.8"/>
<organism evidence="5 6">
    <name type="scientific">Planktothrix agardhii (strain NIVA-CYA 126/8)</name>
    <dbReference type="NCBI Taxonomy" id="388467"/>
    <lineage>
        <taxon>Bacteria</taxon>
        <taxon>Bacillati</taxon>
        <taxon>Cyanobacteriota</taxon>
        <taxon>Cyanophyceae</taxon>
        <taxon>Oscillatoriophycideae</taxon>
        <taxon>Oscillatoriales</taxon>
        <taxon>Microcoleaceae</taxon>
        <taxon>Planktothrix</taxon>
    </lineage>
</organism>